<gene>
    <name evidence="2" type="ORF">SAMN05421788_108192</name>
</gene>
<proteinExistence type="predicted"/>
<feature type="region of interest" description="Disordered" evidence="1">
    <location>
        <begin position="1"/>
        <end position="32"/>
    </location>
</feature>
<keyword evidence="3" id="KW-1185">Reference proteome</keyword>
<accession>A0A1N7R2T2</accession>
<organism evidence="2 3">
    <name type="scientific">Filimonas lacunae</name>
    <dbReference type="NCBI Taxonomy" id="477680"/>
    <lineage>
        <taxon>Bacteria</taxon>
        <taxon>Pseudomonadati</taxon>
        <taxon>Bacteroidota</taxon>
        <taxon>Chitinophagia</taxon>
        <taxon>Chitinophagales</taxon>
        <taxon>Chitinophagaceae</taxon>
        <taxon>Filimonas</taxon>
    </lineage>
</organism>
<dbReference type="STRING" id="477680.SAMN05421788_108192"/>
<evidence type="ECO:0000313" key="3">
    <source>
        <dbReference type="Proteomes" id="UP000186917"/>
    </source>
</evidence>
<name>A0A1N7R2T2_9BACT</name>
<evidence type="ECO:0000313" key="2">
    <source>
        <dbReference type="EMBL" id="SIT28997.1"/>
    </source>
</evidence>
<sequence length="83" mass="9726">MTSISRSAHEKMQELLKRMETEPAEKMRRELEESHDRFMLQLAAARESVSIYEKQYKIARSMLAKAHKEQRKAEISENMDNGG</sequence>
<dbReference type="OrthoDB" id="680207at2"/>
<dbReference type="RefSeq" id="WP_096510830.1">
    <property type="nucleotide sequence ID" value="NZ_AP017422.1"/>
</dbReference>
<dbReference type="AlphaFoldDB" id="A0A1N7R2T2"/>
<evidence type="ECO:0000256" key="1">
    <source>
        <dbReference type="SAM" id="MobiDB-lite"/>
    </source>
</evidence>
<protein>
    <submittedName>
        <fullName evidence="2">Uncharacterized protein</fullName>
    </submittedName>
</protein>
<feature type="compositionally biased region" description="Basic and acidic residues" evidence="1">
    <location>
        <begin position="7"/>
        <end position="32"/>
    </location>
</feature>
<dbReference type="EMBL" id="FTOR01000008">
    <property type="protein sequence ID" value="SIT28997.1"/>
    <property type="molecule type" value="Genomic_DNA"/>
</dbReference>
<dbReference type="Proteomes" id="UP000186917">
    <property type="component" value="Unassembled WGS sequence"/>
</dbReference>
<reference evidence="3" key="1">
    <citation type="submission" date="2017-01" db="EMBL/GenBank/DDBJ databases">
        <authorList>
            <person name="Varghese N."/>
            <person name="Submissions S."/>
        </authorList>
    </citation>
    <scope>NUCLEOTIDE SEQUENCE [LARGE SCALE GENOMIC DNA]</scope>
    <source>
        <strain evidence="3">DSM 21054</strain>
    </source>
</reference>